<evidence type="ECO:0000313" key="2">
    <source>
        <dbReference type="EMBL" id="EED14227.1"/>
    </source>
</evidence>
<accession>B8MNY8</accession>
<dbReference type="AlphaFoldDB" id="B8MNY8"/>
<dbReference type="eggNOG" id="ENOG502S90D">
    <property type="taxonomic scope" value="Eukaryota"/>
</dbReference>
<dbReference type="GeneID" id="8103214"/>
<dbReference type="InterPro" id="IPR013096">
    <property type="entry name" value="Cupin_2"/>
</dbReference>
<sequence length="237" mass="27199">MSNLKMISFRGDILTRNINNLILQDLNASQDILPSTMSTNMVDQRRKGFPRVHRYITTHNHDGEAIFLSGSQVPECAPFRSAGEDGELALLYATDTFPVQCQNEVDVAVYDSYLHMPPGLTPSLGTMFRVIDMQPLKETPMHRTTTVDYGIVLEGEVDLVLDSGQKRTLRQGDVTIQRGTAHSFRNRSDSRWCRVLFVFLPMQELVIAGKRMDEEWYEERYETREPQERIEQEGCHD</sequence>
<reference evidence="3" key="1">
    <citation type="journal article" date="2015" name="Genome Announc.">
        <title>Genome sequence of the AIDS-associated pathogen Penicillium marneffei (ATCC18224) and its near taxonomic relative Talaromyces stipitatus (ATCC10500).</title>
        <authorList>
            <person name="Nierman W.C."/>
            <person name="Fedorova-Abrams N.D."/>
            <person name="Andrianopoulos A."/>
        </authorList>
    </citation>
    <scope>NUCLEOTIDE SEQUENCE [LARGE SCALE GENOMIC DNA]</scope>
    <source>
        <strain evidence="3">ATCC 10500 / CBS 375.48 / QM 6759 / NRRL 1006</strain>
    </source>
</reference>
<dbReference type="InParanoid" id="B8MNY8"/>
<dbReference type="InterPro" id="IPR047142">
    <property type="entry name" value="OryJ/VirC-like"/>
</dbReference>
<keyword evidence="3" id="KW-1185">Reference proteome</keyword>
<dbReference type="STRING" id="441959.B8MNY8"/>
<dbReference type="VEuPathDB" id="FungiDB:TSTA_104430"/>
<dbReference type="EMBL" id="EQ962658">
    <property type="protein sequence ID" value="EED14227.1"/>
    <property type="molecule type" value="Genomic_DNA"/>
</dbReference>
<evidence type="ECO:0000313" key="3">
    <source>
        <dbReference type="Proteomes" id="UP000001745"/>
    </source>
</evidence>
<proteinExistence type="predicted"/>
<dbReference type="Gene3D" id="2.60.120.10">
    <property type="entry name" value="Jelly Rolls"/>
    <property type="match status" value="1"/>
</dbReference>
<dbReference type="PhylomeDB" id="B8MNY8"/>
<dbReference type="RefSeq" id="XP_002486465.1">
    <property type="nucleotide sequence ID" value="XM_002486420.1"/>
</dbReference>
<protein>
    <recommendedName>
        <fullName evidence="1">Cupin type-2 domain-containing protein</fullName>
    </recommendedName>
</protein>
<dbReference type="InterPro" id="IPR014710">
    <property type="entry name" value="RmlC-like_jellyroll"/>
</dbReference>
<dbReference type="InterPro" id="IPR011051">
    <property type="entry name" value="RmlC_Cupin_sf"/>
</dbReference>
<dbReference type="PANTHER" id="PTHR36156">
    <property type="entry name" value="SLR2101 PROTEIN"/>
    <property type="match status" value="1"/>
</dbReference>
<dbReference type="HOGENOM" id="CLU_096188_0_1_1"/>
<gene>
    <name evidence="2" type="ORF">TSTA_104430</name>
</gene>
<organism evidence="2 3">
    <name type="scientific">Talaromyces stipitatus (strain ATCC 10500 / CBS 375.48 / QM 6759 / NRRL 1006)</name>
    <name type="common">Penicillium stipitatum</name>
    <dbReference type="NCBI Taxonomy" id="441959"/>
    <lineage>
        <taxon>Eukaryota</taxon>
        <taxon>Fungi</taxon>
        <taxon>Dikarya</taxon>
        <taxon>Ascomycota</taxon>
        <taxon>Pezizomycotina</taxon>
        <taxon>Eurotiomycetes</taxon>
        <taxon>Eurotiomycetidae</taxon>
        <taxon>Eurotiales</taxon>
        <taxon>Trichocomaceae</taxon>
        <taxon>Talaromyces</taxon>
        <taxon>Talaromyces sect. Talaromyces</taxon>
    </lineage>
</organism>
<dbReference type="Proteomes" id="UP000001745">
    <property type="component" value="Unassembled WGS sequence"/>
</dbReference>
<dbReference type="CDD" id="cd02231">
    <property type="entry name" value="cupin_BLL6423-like"/>
    <property type="match status" value="1"/>
</dbReference>
<feature type="domain" description="Cupin type-2" evidence="1">
    <location>
        <begin position="131"/>
        <end position="199"/>
    </location>
</feature>
<dbReference type="SUPFAM" id="SSF51182">
    <property type="entry name" value="RmlC-like cupins"/>
    <property type="match status" value="1"/>
</dbReference>
<dbReference type="PANTHER" id="PTHR36156:SF3">
    <property type="entry name" value="CUPIN 2 CONSERVED BARREL DOMAIN-CONTAINING PROTEIN"/>
    <property type="match status" value="1"/>
</dbReference>
<dbReference type="Pfam" id="PF07883">
    <property type="entry name" value="Cupin_2"/>
    <property type="match status" value="1"/>
</dbReference>
<name>B8MNY8_TALSN</name>
<evidence type="ECO:0000259" key="1">
    <source>
        <dbReference type="Pfam" id="PF07883"/>
    </source>
</evidence>
<dbReference type="OMA" id="HSFRNRS"/>
<dbReference type="OrthoDB" id="5840532at2759"/>